<evidence type="ECO:0000256" key="1">
    <source>
        <dbReference type="ARBA" id="ARBA00022801"/>
    </source>
</evidence>
<accession>A0A7W5D165</accession>
<dbReference type="EMBL" id="JACHYA010000002">
    <property type="protein sequence ID" value="MBB3171023.1"/>
    <property type="molecule type" value="Genomic_DNA"/>
</dbReference>
<dbReference type="PROSITE" id="PS51192">
    <property type="entry name" value="HELICASE_ATP_BIND_1"/>
    <property type="match status" value="1"/>
</dbReference>
<dbReference type="CDD" id="cd10311">
    <property type="entry name" value="PLDc_N_DEXD_c"/>
    <property type="match status" value="1"/>
</dbReference>
<feature type="domain" description="Helicase ATP-binding" evidence="3">
    <location>
        <begin position="260"/>
        <end position="426"/>
    </location>
</feature>
<feature type="coiled-coil region" evidence="2">
    <location>
        <begin position="580"/>
        <end position="614"/>
    </location>
</feature>
<dbReference type="InterPro" id="IPR000330">
    <property type="entry name" value="SNF2_N"/>
</dbReference>
<organism evidence="5 6">
    <name type="scientific">Parvibacter caecicola</name>
    <dbReference type="NCBI Taxonomy" id="747645"/>
    <lineage>
        <taxon>Bacteria</taxon>
        <taxon>Bacillati</taxon>
        <taxon>Actinomycetota</taxon>
        <taxon>Coriobacteriia</taxon>
        <taxon>Coriobacteriales</taxon>
        <taxon>Coriobacteriaceae</taxon>
        <taxon>Parvibacter</taxon>
    </lineage>
</organism>
<dbReference type="GeneID" id="93356863"/>
<protein>
    <recommendedName>
        <fullName evidence="7">Helicase</fullName>
    </recommendedName>
</protein>
<dbReference type="PANTHER" id="PTHR45766:SF6">
    <property type="entry name" value="SWI_SNF-RELATED MATRIX-ASSOCIATED ACTIN-DEPENDENT REGULATOR OF CHROMATIN SUBFAMILY A-LIKE PROTEIN 1"/>
    <property type="match status" value="1"/>
</dbReference>
<dbReference type="GO" id="GO:0006281">
    <property type="term" value="P:DNA repair"/>
    <property type="evidence" value="ECO:0007669"/>
    <property type="project" value="TreeGrafter"/>
</dbReference>
<dbReference type="PROSITE" id="PS51194">
    <property type="entry name" value="HELICASE_CTER"/>
    <property type="match status" value="1"/>
</dbReference>
<evidence type="ECO:0000259" key="3">
    <source>
        <dbReference type="PROSITE" id="PS51192"/>
    </source>
</evidence>
<dbReference type="InterPro" id="IPR027417">
    <property type="entry name" value="P-loop_NTPase"/>
</dbReference>
<comment type="caution">
    <text evidence="5">The sequence shown here is derived from an EMBL/GenBank/DDBJ whole genome shotgun (WGS) entry which is preliminary data.</text>
</comment>
<dbReference type="RefSeq" id="WP_123185549.1">
    <property type="nucleotide sequence ID" value="NZ_CANPEU010000015.1"/>
</dbReference>
<name>A0A7W5D165_9ACTN</name>
<dbReference type="InterPro" id="IPR014001">
    <property type="entry name" value="Helicase_ATP-bd"/>
</dbReference>
<keyword evidence="2" id="KW-0175">Coiled coil</keyword>
<dbReference type="GO" id="GO:0016787">
    <property type="term" value="F:hydrolase activity"/>
    <property type="evidence" value="ECO:0007669"/>
    <property type="project" value="UniProtKB-KW"/>
</dbReference>
<feature type="domain" description="Helicase C-terminal" evidence="4">
    <location>
        <begin position="684"/>
        <end position="881"/>
    </location>
</feature>
<dbReference type="GO" id="GO:0005524">
    <property type="term" value="F:ATP binding"/>
    <property type="evidence" value="ECO:0007669"/>
    <property type="project" value="InterPro"/>
</dbReference>
<dbReference type="Proteomes" id="UP000530850">
    <property type="component" value="Unassembled WGS sequence"/>
</dbReference>
<keyword evidence="1" id="KW-0378">Hydrolase</keyword>
<dbReference type="SMART" id="SM00490">
    <property type="entry name" value="HELICc"/>
    <property type="match status" value="1"/>
</dbReference>
<dbReference type="GO" id="GO:0031297">
    <property type="term" value="P:replication fork processing"/>
    <property type="evidence" value="ECO:0007669"/>
    <property type="project" value="TreeGrafter"/>
</dbReference>
<evidence type="ECO:0008006" key="7">
    <source>
        <dbReference type="Google" id="ProtNLM"/>
    </source>
</evidence>
<dbReference type="SMART" id="SM00487">
    <property type="entry name" value="DEXDc"/>
    <property type="match status" value="1"/>
</dbReference>
<reference evidence="5 6" key="1">
    <citation type="submission" date="2020-08" db="EMBL/GenBank/DDBJ databases">
        <title>Sequencing the genomes of 1000 actinobacteria strains.</title>
        <authorList>
            <person name="Klenk H.-P."/>
        </authorList>
    </citation>
    <scope>NUCLEOTIDE SEQUENCE [LARGE SCALE GENOMIC DNA]</scope>
    <source>
        <strain evidence="5 6">DSM 22242</strain>
    </source>
</reference>
<dbReference type="SUPFAM" id="SSF52540">
    <property type="entry name" value="P-loop containing nucleoside triphosphate hydrolases"/>
    <property type="match status" value="2"/>
</dbReference>
<dbReference type="Pfam" id="PF00271">
    <property type="entry name" value="Helicase_C"/>
    <property type="match status" value="1"/>
</dbReference>
<dbReference type="Pfam" id="PF00176">
    <property type="entry name" value="SNF2-rel_dom"/>
    <property type="match status" value="1"/>
</dbReference>
<dbReference type="Gene3D" id="3.40.50.10810">
    <property type="entry name" value="Tandem AAA-ATPase domain"/>
    <property type="match status" value="1"/>
</dbReference>
<feature type="coiled-coil region" evidence="2">
    <location>
        <begin position="876"/>
        <end position="903"/>
    </location>
</feature>
<dbReference type="InterPro" id="IPR038718">
    <property type="entry name" value="SNF2-like_sf"/>
</dbReference>
<dbReference type="PANTHER" id="PTHR45766">
    <property type="entry name" value="DNA ANNEALING HELICASE AND ENDONUCLEASE ZRANB3 FAMILY MEMBER"/>
    <property type="match status" value="1"/>
</dbReference>
<sequence>MEPKFFDNKLSIVKDDLVQTIEGGDSLAVAAATFSMYAYQELKEQLDGLDDFRFIFTSQAFTQSKAPKEKREFYIPRLNREQSLFGTDLEIRLRNELTQKAIAQECANWIRAKATFKSFDGEEGMGITALTVSKDDDTVAYMPFNAFTTSELGTERSHSSYGVITRQEPATSRMLLETLDKAWDDPALVDVTEAVIDSIQTMYQENAPELIYYMALYRIFNEFLGDISEDVLPDDRVGFRESLIWNKLYDFQGDAALAIINKLETYQGCILADSVGLGKTFTALAVIKYYESRNRNVLVLCPKKLKDNWLTYRSNLVNNPIAGDQLRYDVLYHTDLSRTRGTSETGLPIGQINWGNYDLVVIDESHNFRNGGDSASKSEDKENRYQKLMERVIKQGVKTKVLMLSATPVNNRFRDLRNQLALAYAGDESTWEGKLRINGSIEDVFANAQRAFTQWTKLPPDLRTTDALTHMLDFDFFEVLDQVTVARSRKHIQRYYDMAAIGPFPRRNKPISKRPSLSTESGTINYREIYDQLESLLLSVYVPSQYLHPSKVSKYADGETNLTMAGREIGVRKLMTANLLKRLESSVHSFKLTLERVRKNMQDTLSRIDDYKLQKAEGFKVSDMEGFDAFDFDIDDDEEMSFEVGNATKFDLADMDWLSWERDIVSDVENIDILLSMIEDIGPERDAKLVELKEQIRQKAENPINPGNKKIIIFTAFADTAEYLFEHVSKFAKDGLGIETAMVTGSGSGRSTVEKLPSDMTTLLACFSPVSKEREATAPDYEGADIDILIATDCISEGQNLQDCDYLINYDIHWNPVRIVQRFGRIDRIGSTNDVIQLVNYWPDVELDEYIQLKERVEERMRITVLTSTGDDDYINEEEKGDLEYRERQLRQMQEEVVDLEDVTGGVSITDLGLNDFRMDLVGYYKDNPDIDRLPSGLHGVVKGVEPGIIFVLRNVNQDVNILGRNQLHPFYLVNIGADGSVIEGHLSPKDVLDTMRLLCRGKDVPDDALCRAFNKKTKNGKDMRWASRLLVDAIASIVESKAQGDVDSFFSSGVSTFLENDINGLDDFELICFLVVNE</sequence>
<dbReference type="AlphaFoldDB" id="A0A7W5D165"/>
<evidence type="ECO:0000313" key="6">
    <source>
        <dbReference type="Proteomes" id="UP000530850"/>
    </source>
</evidence>
<evidence type="ECO:0000259" key="4">
    <source>
        <dbReference type="PROSITE" id="PS51194"/>
    </source>
</evidence>
<dbReference type="Gene3D" id="3.40.50.300">
    <property type="entry name" value="P-loop containing nucleotide triphosphate hydrolases"/>
    <property type="match status" value="1"/>
</dbReference>
<proteinExistence type="predicted"/>
<evidence type="ECO:0000313" key="5">
    <source>
        <dbReference type="EMBL" id="MBB3171023.1"/>
    </source>
</evidence>
<evidence type="ECO:0000256" key="2">
    <source>
        <dbReference type="SAM" id="Coils"/>
    </source>
</evidence>
<dbReference type="InterPro" id="IPR049730">
    <property type="entry name" value="SNF2/RAD54-like_C"/>
</dbReference>
<dbReference type="InterPro" id="IPR001650">
    <property type="entry name" value="Helicase_C-like"/>
</dbReference>
<dbReference type="CDD" id="cd18793">
    <property type="entry name" value="SF2_C_SNF"/>
    <property type="match status" value="1"/>
</dbReference>
<gene>
    <name evidence="5" type="ORF">FHR31_000835</name>
</gene>